<reference evidence="12 13" key="1">
    <citation type="submission" date="2020-05" db="EMBL/GenBank/DDBJ databases">
        <authorList>
            <person name="Niu N."/>
        </authorList>
    </citation>
    <scope>NUCLEOTIDE SEQUENCE [LARGE SCALE GENOMIC DNA]</scope>
    <source>
        <strain evidence="12 13">LMG10982</strain>
    </source>
</reference>
<dbReference type="Proteomes" id="UP000541421">
    <property type="component" value="Unassembled WGS sequence"/>
</dbReference>
<dbReference type="SFLD" id="SFLDS00003">
    <property type="entry name" value="Haloacid_Dehalogenase"/>
    <property type="match status" value="1"/>
</dbReference>
<sequence length="198" mass="21318">MLNKILHPAESLILSKIPESIRQRAQNIRLVAFDVDGVLTDGSLFYNEAGEQLKRFNALDGHGLKMLKQSGIKVVLITGRSGPIVTRRAADLGIALVYQDARDKAQLITTIANDTNLQLDQIAYIGDDIIDLQAMQKVGLAVSVPHAPAYIQQAAHWVTTVQGGYGAARELADVILASQGLLGPFLQGSLLVRGVAIQ</sequence>
<dbReference type="GO" id="GO:0008781">
    <property type="term" value="F:N-acylneuraminate cytidylyltransferase activity"/>
    <property type="evidence" value="ECO:0007669"/>
    <property type="project" value="TreeGrafter"/>
</dbReference>
<dbReference type="GO" id="GO:0046872">
    <property type="term" value="F:metal ion binding"/>
    <property type="evidence" value="ECO:0007669"/>
    <property type="project" value="UniProtKB-KW"/>
</dbReference>
<gene>
    <name evidence="12" type="ORF">HKX40_07215</name>
</gene>
<evidence type="ECO:0000256" key="7">
    <source>
        <dbReference type="ARBA" id="ARBA00022723"/>
    </source>
</evidence>
<dbReference type="InterPro" id="IPR036412">
    <property type="entry name" value="HAD-like_sf"/>
</dbReference>
<dbReference type="CDD" id="cd01630">
    <property type="entry name" value="HAD_KDO-like"/>
    <property type="match status" value="1"/>
</dbReference>
<evidence type="ECO:0000256" key="4">
    <source>
        <dbReference type="ARBA" id="ARBA00011881"/>
    </source>
</evidence>
<evidence type="ECO:0000256" key="11">
    <source>
        <dbReference type="PIRSR" id="PIRSR006118-2"/>
    </source>
</evidence>
<dbReference type="PIRSF" id="PIRSF006118">
    <property type="entry name" value="KDO8-P_Ptase"/>
    <property type="match status" value="1"/>
</dbReference>
<dbReference type="SFLD" id="SFLDG01138">
    <property type="entry name" value="C1.6.2:_Deoxy-d-mannose-octulo"/>
    <property type="match status" value="1"/>
</dbReference>
<dbReference type="EC" id="3.1.3.45" evidence="5"/>
<evidence type="ECO:0000256" key="3">
    <source>
        <dbReference type="ARBA" id="ARBA00005893"/>
    </source>
</evidence>
<dbReference type="SUPFAM" id="SSF56784">
    <property type="entry name" value="HAD-like"/>
    <property type="match status" value="1"/>
</dbReference>
<comment type="caution">
    <text evidence="12">The sequence shown here is derived from an EMBL/GenBank/DDBJ whole genome shotgun (WGS) entry which is preliminary data.</text>
</comment>
<accession>A0A7Y4LAH4</accession>
<dbReference type="NCBIfam" id="TIGR01670">
    <property type="entry name" value="KdsC-phosphatas"/>
    <property type="match status" value="1"/>
</dbReference>
<dbReference type="Pfam" id="PF08282">
    <property type="entry name" value="Hydrolase_3"/>
    <property type="match status" value="1"/>
</dbReference>
<dbReference type="InterPro" id="IPR050793">
    <property type="entry name" value="CMP-NeuNAc_synthase"/>
</dbReference>
<comment type="subunit">
    <text evidence="4">Homotetramer.</text>
</comment>
<dbReference type="AlphaFoldDB" id="A0A7Y4LAH4"/>
<keyword evidence="9 11" id="KW-0460">Magnesium</keyword>
<evidence type="ECO:0000256" key="8">
    <source>
        <dbReference type="ARBA" id="ARBA00022801"/>
    </source>
</evidence>
<organism evidence="12 13">
    <name type="scientific">Pelistega europaea</name>
    <dbReference type="NCBI Taxonomy" id="106147"/>
    <lineage>
        <taxon>Bacteria</taxon>
        <taxon>Pseudomonadati</taxon>
        <taxon>Pseudomonadota</taxon>
        <taxon>Betaproteobacteria</taxon>
        <taxon>Burkholderiales</taxon>
        <taxon>Alcaligenaceae</taxon>
        <taxon>Pelistega</taxon>
    </lineage>
</organism>
<dbReference type="PANTHER" id="PTHR21485">
    <property type="entry name" value="HAD SUPERFAMILY MEMBERS CMAS AND KDSC"/>
    <property type="match status" value="1"/>
</dbReference>
<evidence type="ECO:0000256" key="2">
    <source>
        <dbReference type="ARBA" id="ARBA00001946"/>
    </source>
</evidence>
<keyword evidence="7 11" id="KW-0479">Metal-binding</keyword>
<keyword evidence="13" id="KW-1185">Reference proteome</keyword>
<evidence type="ECO:0000256" key="1">
    <source>
        <dbReference type="ARBA" id="ARBA00000898"/>
    </source>
</evidence>
<evidence type="ECO:0000313" key="12">
    <source>
        <dbReference type="EMBL" id="NOL49923.1"/>
    </source>
</evidence>
<comment type="cofactor">
    <cofactor evidence="2 11">
        <name>Mg(2+)</name>
        <dbReference type="ChEBI" id="CHEBI:18420"/>
    </cofactor>
</comment>
<dbReference type="NCBIfam" id="TIGR01662">
    <property type="entry name" value="HAD-SF-IIIA"/>
    <property type="match status" value="1"/>
</dbReference>
<dbReference type="RefSeq" id="WP_171588906.1">
    <property type="nucleotide sequence ID" value="NZ_JABGBO010000007.1"/>
</dbReference>
<protein>
    <recommendedName>
        <fullName evidence="6">3-deoxy-D-manno-octulosonate 8-phosphate phosphatase KdsC</fullName>
        <ecNumber evidence="5">3.1.3.45</ecNumber>
    </recommendedName>
    <alternativeName>
        <fullName evidence="10">KDO 8-P phosphatase</fullName>
    </alternativeName>
</protein>
<comment type="catalytic activity">
    <reaction evidence="1">
        <text>3-deoxy-alpha-D-manno-2-octulosonate-8-phosphate + H2O = 3-deoxy-alpha-D-manno-oct-2-ulosonate + phosphate</text>
        <dbReference type="Rhea" id="RHEA:11500"/>
        <dbReference type="ChEBI" id="CHEBI:15377"/>
        <dbReference type="ChEBI" id="CHEBI:43474"/>
        <dbReference type="ChEBI" id="CHEBI:85985"/>
        <dbReference type="ChEBI" id="CHEBI:85986"/>
        <dbReference type="EC" id="3.1.3.45"/>
    </reaction>
</comment>
<dbReference type="Gene3D" id="3.40.50.1000">
    <property type="entry name" value="HAD superfamily/HAD-like"/>
    <property type="match status" value="1"/>
</dbReference>
<keyword evidence="8 12" id="KW-0378">Hydrolase</keyword>
<comment type="similarity">
    <text evidence="3">Belongs to the KdsC family.</text>
</comment>
<dbReference type="FunFam" id="3.40.50.1000:FF:000029">
    <property type="entry name" value="3-deoxy-D-manno-octulosonate 8-phosphate phosphatase KdsC"/>
    <property type="match status" value="1"/>
</dbReference>
<name>A0A7Y4LAH4_9BURK</name>
<evidence type="ECO:0000256" key="5">
    <source>
        <dbReference type="ARBA" id="ARBA00013066"/>
    </source>
</evidence>
<dbReference type="InterPro" id="IPR010023">
    <property type="entry name" value="KdsC_fam"/>
</dbReference>
<evidence type="ECO:0000313" key="13">
    <source>
        <dbReference type="Proteomes" id="UP000541421"/>
    </source>
</evidence>
<dbReference type="GO" id="GO:0019143">
    <property type="term" value="F:3-deoxy-manno-octulosonate-8-phosphatase activity"/>
    <property type="evidence" value="ECO:0007669"/>
    <property type="project" value="UniProtKB-EC"/>
</dbReference>
<dbReference type="EMBL" id="JABGBO010000007">
    <property type="protein sequence ID" value="NOL49923.1"/>
    <property type="molecule type" value="Genomic_DNA"/>
</dbReference>
<dbReference type="InterPro" id="IPR023214">
    <property type="entry name" value="HAD_sf"/>
</dbReference>
<feature type="binding site" evidence="11">
    <location>
        <position position="34"/>
    </location>
    <ligand>
        <name>Mg(2+)</name>
        <dbReference type="ChEBI" id="CHEBI:18420"/>
    </ligand>
</feature>
<dbReference type="SFLD" id="SFLDG01136">
    <property type="entry name" value="C1.6:_Phosphoserine_Phosphatas"/>
    <property type="match status" value="1"/>
</dbReference>
<dbReference type="InterPro" id="IPR006549">
    <property type="entry name" value="HAD-SF_hydro_IIIA"/>
</dbReference>
<evidence type="ECO:0000256" key="10">
    <source>
        <dbReference type="ARBA" id="ARBA00031051"/>
    </source>
</evidence>
<dbReference type="PANTHER" id="PTHR21485:SF3">
    <property type="entry name" value="N-ACYLNEURAMINATE CYTIDYLYLTRANSFERASE"/>
    <property type="match status" value="1"/>
</dbReference>
<feature type="binding site" evidence="11">
    <location>
        <position position="127"/>
    </location>
    <ligand>
        <name>Mg(2+)</name>
        <dbReference type="ChEBI" id="CHEBI:18420"/>
    </ligand>
</feature>
<evidence type="ECO:0000256" key="6">
    <source>
        <dbReference type="ARBA" id="ARBA00020092"/>
    </source>
</evidence>
<evidence type="ECO:0000256" key="9">
    <source>
        <dbReference type="ARBA" id="ARBA00022842"/>
    </source>
</evidence>
<feature type="binding site" evidence="11">
    <location>
        <position position="36"/>
    </location>
    <ligand>
        <name>substrate</name>
    </ligand>
</feature>
<proteinExistence type="inferred from homology"/>